<dbReference type="Proteomes" id="UP000077266">
    <property type="component" value="Unassembled WGS sequence"/>
</dbReference>
<dbReference type="EMBL" id="KV425908">
    <property type="protein sequence ID" value="KZV99606.1"/>
    <property type="molecule type" value="Genomic_DNA"/>
</dbReference>
<keyword evidence="2 7" id="KW-0378">Hydrolase</keyword>
<evidence type="ECO:0000256" key="6">
    <source>
        <dbReference type="PROSITE-ProRule" id="PRU10061"/>
    </source>
</evidence>
<gene>
    <name evidence="9" type="ORF">EXIGLDRAFT_640334</name>
</gene>
<evidence type="ECO:0000313" key="9">
    <source>
        <dbReference type="EMBL" id="KZV99606.1"/>
    </source>
</evidence>
<dbReference type="PRINTS" id="PR00134">
    <property type="entry name" value="GLHYDRLASE10"/>
</dbReference>
<evidence type="ECO:0000256" key="1">
    <source>
        <dbReference type="ARBA" id="ARBA00007495"/>
    </source>
</evidence>
<evidence type="ECO:0000256" key="7">
    <source>
        <dbReference type="RuleBase" id="RU361174"/>
    </source>
</evidence>
<keyword evidence="10" id="KW-1185">Reference proteome</keyword>
<dbReference type="InterPro" id="IPR001000">
    <property type="entry name" value="GH10_dom"/>
</dbReference>
<feature type="domain" description="GH10" evidence="8">
    <location>
        <begin position="1"/>
        <end position="269"/>
    </location>
</feature>
<dbReference type="SMART" id="SM00633">
    <property type="entry name" value="Glyco_10"/>
    <property type="match status" value="1"/>
</dbReference>
<evidence type="ECO:0000259" key="8">
    <source>
        <dbReference type="PROSITE" id="PS51760"/>
    </source>
</evidence>
<comment type="similarity">
    <text evidence="1 7">Belongs to the glycosyl hydrolase 10 (cellulase F) family.</text>
</comment>
<organism evidence="9 10">
    <name type="scientific">Exidia glandulosa HHB12029</name>
    <dbReference type="NCBI Taxonomy" id="1314781"/>
    <lineage>
        <taxon>Eukaryota</taxon>
        <taxon>Fungi</taxon>
        <taxon>Dikarya</taxon>
        <taxon>Basidiomycota</taxon>
        <taxon>Agaricomycotina</taxon>
        <taxon>Agaricomycetes</taxon>
        <taxon>Auriculariales</taxon>
        <taxon>Exidiaceae</taxon>
        <taxon>Exidia</taxon>
    </lineage>
</organism>
<keyword evidence="3 7" id="KW-0119">Carbohydrate metabolism</keyword>
<reference evidence="9 10" key="1">
    <citation type="journal article" date="2016" name="Mol. Biol. Evol.">
        <title>Comparative Genomics of Early-Diverging Mushroom-Forming Fungi Provides Insights into the Origins of Lignocellulose Decay Capabilities.</title>
        <authorList>
            <person name="Nagy L.G."/>
            <person name="Riley R."/>
            <person name="Tritt A."/>
            <person name="Adam C."/>
            <person name="Daum C."/>
            <person name="Floudas D."/>
            <person name="Sun H."/>
            <person name="Yadav J.S."/>
            <person name="Pangilinan J."/>
            <person name="Larsson K.H."/>
            <person name="Matsuura K."/>
            <person name="Barry K."/>
            <person name="Labutti K."/>
            <person name="Kuo R."/>
            <person name="Ohm R.A."/>
            <person name="Bhattacharya S.S."/>
            <person name="Shirouzu T."/>
            <person name="Yoshinaga Y."/>
            <person name="Martin F.M."/>
            <person name="Grigoriev I.V."/>
            <person name="Hibbett D.S."/>
        </authorList>
    </citation>
    <scope>NUCLEOTIDE SEQUENCE [LARGE SCALE GENOMIC DNA]</scope>
    <source>
        <strain evidence="9 10">HHB12029</strain>
    </source>
</reference>
<comment type="catalytic activity">
    <reaction evidence="7">
        <text>Endohydrolysis of (1-&gt;4)-beta-D-xylosidic linkages in xylans.</text>
        <dbReference type="EC" id="3.2.1.8"/>
    </reaction>
</comment>
<dbReference type="PANTHER" id="PTHR31490:SF76">
    <property type="entry name" value="ENDO-1,4-BETA-XYLANASE C"/>
    <property type="match status" value="1"/>
</dbReference>
<protein>
    <recommendedName>
        <fullName evidence="7">Beta-xylanase</fullName>
        <ecNumber evidence="7">3.2.1.8</ecNumber>
    </recommendedName>
</protein>
<sequence length="270" mass="28958">MDANVTITDFGQVTPENSMKWDATEPTRGSFNFAGSDALVNFGTQNGLMVRGHTFIWGQQIPSWINGITDKATLTQVIQNHITTVMTRYKGKVYGYDVVNEHINEDGSIKATPFTNVLGNDVFRIAFQAARAADPNAKLYINDYNLDSNNAKVAGIVRLVQQLNANGTKLVDGIGSQTHITGGQGAGIQSALTALSAAGTEIAITELDIASAPVADYTAVFRACLNTPACVGITVWGVRDPDSWRASTNPLLFDANFQPKPAYTAILGML</sequence>
<dbReference type="EC" id="3.2.1.8" evidence="7"/>
<dbReference type="Pfam" id="PF00331">
    <property type="entry name" value="Glyco_hydro_10"/>
    <property type="match status" value="1"/>
</dbReference>
<dbReference type="SUPFAM" id="SSF51445">
    <property type="entry name" value="(Trans)glycosidases"/>
    <property type="match status" value="1"/>
</dbReference>
<dbReference type="InterPro" id="IPR044846">
    <property type="entry name" value="GH10"/>
</dbReference>
<dbReference type="OrthoDB" id="3055998at2759"/>
<dbReference type="GO" id="GO:0031176">
    <property type="term" value="F:endo-1,4-beta-xylanase activity"/>
    <property type="evidence" value="ECO:0007669"/>
    <property type="project" value="UniProtKB-EC"/>
</dbReference>
<evidence type="ECO:0000256" key="2">
    <source>
        <dbReference type="ARBA" id="ARBA00022801"/>
    </source>
</evidence>
<dbReference type="STRING" id="1314781.A0A165MQF7"/>
<name>A0A165MQF7_EXIGL</name>
<dbReference type="PROSITE" id="PS00591">
    <property type="entry name" value="GH10_1"/>
    <property type="match status" value="1"/>
</dbReference>
<dbReference type="PROSITE" id="PS51760">
    <property type="entry name" value="GH10_2"/>
    <property type="match status" value="1"/>
</dbReference>
<keyword evidence="5 7" id="KW-0624">Polysaccharide degradation</keyword>
<feature type="active site" description="Nucleophile" evidence="6">
    <location>
        <position position="206"/>
    </location>
</feature>
<dbReference type="InParanoid" id="A0A165MQF7"/>
<dbReference type="InterPro" id="IPR017853">
    <property type="entry name" value="GH"/>
</dbReference>
<keyword evidence="4 7" id="KW-0326">Glycosidase</keyword>
<dbReference type="GO" id="GO:0000272">
    <property type="term" value="P:polysaccharide catabolic process"/>
    <property type="evidence" value="ECO:0007669"/>
    <property type="project" value="UniProtKB-KW"/>
</dbReference>
<evidence type="ECO:0000256" key="4">
    <source>
        <dbReference type="ARBA" id="ARBA00023295"/>
    </source>
</evidence>
<evidence type="ECO:0000256" key="5">
    <source>
        <dbReference type="ARBA" id="ARBA00023326"/>
    </source>
</evidence>
<dbReference type="InterPro" id="IPR031158">
    <property type="entry name" value="GH10_AS"/>
</dbReference>
<proteinExistence type="inferred from homology"/>
<dbReference type="AlphaFoldDB" id="A0A165MQF7"/>
<evidence type="ECO:0000256" key="3">
    <source>
        <dbReference type="ARBA" id="ARBA00023277"/>
    </source>
</evidence>
<evidence type="ECO:0000313" key="10">
    <source>
        <dbReference type="Proteomes" id="UP000077266"/>
    </source>
</evidence>
<dbReference type="PANTHER" id="PTHR31490">
    <property type="entry name" value="GLYCOSYL HYDROLASE"/>
    <property type="match status" value="1"/>
</dbReference>
<accession>A0A165MQF7</accession>
<dbReference type="Gene3D" id="3.20.20.80">
    <property type="entry name" value="Glycosidases"/>
    <property type="match status" value="1"/>
</dbReference>